<evidence type="ECO:0000313" key="1">
    <source>
        <dbReference type="EMBL" id="KKL48411.1"/>
    </source>
</evidence>
<protein>
    <submittedName>
        <fullName evidence="1">Uncharacterized protein</fullName>
    </submittedName>
</protein>
<gene>
    <name evidence="1" type="ORF">LCGC14_2325770</name>
</gene>
<reference evidence="1" key="1">
    <citation type="journal article" date="2015" name="Nature">
        <title>Complex archaea that bridge the gap between prokaryotes and eukaryotes.</title>
        <authorList>
            <person name="Spang A."/>
            <person name="Saw J.H."/>
            <person name="Jorgensen S.L."/>
            <person name="Zaremba-Niedzwiedzka K."/>
            <person name="Martijn J."/>
            <person name="Lind A.E."/>
            <person name="van Eijk R."/>
            <person name="Schleper C."/>
            <person name="Guy L."/>
            <person name="Ettema T.J."/>
        </authorList>
    </citation>
    <scope>NUCLEOTIDE SEQUENCE</scope>
</reference>
<dbReference type="AlphaFoldDB" id="A0A0F9D400"/>
<organism evidence="1">
    <name type="scientific">marine sediment metagenome</name>
    <dbReference type="NCBI Taxonomy" id="412755"/>
    <lineage>
        <taxon>unclassified sequences</taxon>
        <taxon>metagenomes</taxon>
        <taxon>ecological metagenomes</taxon>
    </lineage>
</organism>
<sequence length="63" mass="7488">MRTVEEIKKEIIAKINWEFPDWNNIARLVDEVILSEDNECEGYIVDEEFKRLRAIARGAKHEI</sequence>
<name>A0A0F9D400_9ZZZZ</name>
<accession>A0A0F9D400</accession>
<proteinExistence type="predicted"/>
<dbReference type="EMBL" id="LAZR01033329">
    <property type="protein sequence ID" value="KKL48411.1"/>
    <property type="molecule type" value="Genomic_DNA"/>
</dbReference>
<comment type="caution">
    <text evidence="1">The sequence shown here is derived from an EMBL/GenBank/DDBJ whole genome shotgun (WGS) entry which is preliminary data.</text>
</comment>